<dbReference type="GeneID" id="8982274"/>
<dbReference type="Proteomes" id="UP000001059">
    <property type="component" value="Chromosome"/>
</dbReference>
<proteinExistence type="predicted"/>
<dbReference type="GO" id="GO:0008168">
    <property type="term" value="F:methyltransferase activity"/>
    <property type="evidence" value="ECO:0007669"/>
    <property type="project" value="UniProtKB-KW"/>
</dbReference>
<dbReference type="EMBL" id="CP001994">
    <property type="protein sequence ID" value="ADE35678.1"/>
    <property type="molecule type" value="Genomic_DNA"/>
</dbReference>
<gene>
    <name evidence="2" type="ordered locus">Mmah_0143</name>
</gene>
<dbReference type="PANTHER" id="PTHR43591">
    <property type="entry name" value="METHYLTRANSFERASE"/>
    <property type="match status" value="1"/>
</dbReference>
<keyword evidence="2" id="KW-0808">Transferase</keyword>
<reference evidence="2 3" key="1">
    <citation type="submission" date="2010-03" db="EMBL/GenBank/DDBJ databases">
        <title>The complete genome of Methanohalophilus mahii DSM 5219.</title>
        <authorList>
            <consortium name="US DOE Joint Genome Institute (JGI-PGF)"/>
            <person name="Lucas S."/>
            <person name="Copeland A."/>
            <person name="Lapidus A."/>
            <person name="Glavina del Rio T."/>
            <person name="Dalin E."/>
            <person name="Tice H."/>
            <person name="Bruce D."/>
            <person name="Goodwin L."/>
            <person name="Pitluck S."/>
            <person name="Kyrpides N."/>
            <person name="Mavromatis K."/>
            <person name="Ivanova N."/>
            <person name="Lykidis A."/>
            <person name="Saunders E."/>
            <person name="Brettin T."/>
            <person name="Detter J.C."/>
            <person name="Han C."/>
            <person name="Land M."/>
            <person name="Hauser L."/>
            <person name="Markowitz V."/>
            <person name="Cheng J.-F."/>
            <person name="Hugenholtz P."/>
            <person name="Woyke T."/>
            <person name="Wu D."/>
            <person name="Spring S."/>
            <person name="Schneider S."/>
            <person name="Schroeder M."/>
            <person name="Klenk H.-P."/>
            <person name="Eisen J.A."/>
        </authorList>
    </citation>
    <scope>NUCLEOTIDE SEQUENCE [LARGE SCALE GENOMIC DNA]</scope>
    <source>
        <strain evidence="3">ATCC 35705 / DSM 5219 / SLP</strain>
    </source>
</reference>
<dbReference type="SUPFAM" id="SSF53335">
    <property type="entry name" value="S-adenosyl-L-methionine-dependent methyltransferases"/>
    <property type="match status" value="1"/>
</dbReference>
<sequence>MKIRESGMPDENVWEGFFGVDEILKKLGLNDKIAYVADFGCGYGTFTIPAAKIIKGKVYAIDIESEMIEIAEQKAKVENLGNIELLLRDFISKGSGLEGESVDYIILANILHVEEPEKLLRETYRVLRQEGKIVIIHWNYDPTTPRGPPMEIRPTPEKCIEWAISSGFKNPLTYDLKPYHYGIVLSKGKN</sequence>
<dbReference type="Gene3D" id="3.40.50.150">
    <property type="entry name" value="Vaccinia Virus protein VP39"/>
    <property type="match status" value="1"/>
</dbReference>
<dbReference type="OrthoDB" id="1018at2157"/>
<dbReference type="GO" id="GO:0032259">
    <property type="term" value="P:methylation"/>
    <property type="evidence" value="ECO:0007669"/>
    <property type="project" value="UniProtKB-KW"/>
</dbReference>
<dbReference type="HOGENOM" id="CLU_037990_16_1_2"/>
<dbReference type="AlphaFoldDB" id="D5E927"/>
<evidence type="ECO:0000259" key="1">
    <source>
        <dbReference type="Pfam" id="PF13847"/>
    </source>
</evidence>
<keyword evidence="3" id="KW-1185">Reference proteome</keyword>
<dbReference type="KEGG" id="mmh:Mmah_0143"/>
<organism evidence="2 3">
    <name type="scientific">Methanohalophilus mahii (strain ATCC 35705 / DSM 5219 / SLP)</name>
    <dbReference type="NCBI Taxonomy" id="547558"/>
    <lineage>
        <taxon>Archaea</taxon>
        <taxon>Methanobacteriati</taxon>
        <taxon>Methanobacteriota</taxon>
        <taxon>Stenosarchaea group</taxon>
        <taxon>Methanomicrobia</taxon>
        <taxon>Methanosarcinales</taxon>
        <taxon>Methanosarcinaceae</taxon>
        <taxon>Methanohalophilus</taxon>
    </lineage>
</organism>
<name>D5E927_METMS</name>
<dbReference type="CDD" id="cd02440">
    <property type="entry name" value="AdoMet_MTases"/>
    <property type="match status" value="1"/>
</dbReference>
<dbReference type="Pfam" id="PF13847">
    <property type="entry name" value="Methyltransf_31"/>
    <property type="match status" value="1"/>
</dbReference>
<evidence type="ECO:0000313" key="2">
    <source>
        <dbReference type="EMBL" id="ADE35678.1"/>
    </source>
</evidence>
<accession>D5E927</accession>
<dbReference type="STRING" id="547558.Mmah_0143"/>
<dbReference type="InterPro" id="IPR025714">
    <property type="entry name" value="Methyltranfer_dom"/>
</dbReference>
<keyword evidence="2" id="KW-0489">Methyltransferase</keyword>
<protein>
    <submittedName>
        <fullName evidence="2">Methyltransferase type 11</fullName>
    </submittedName>
</protein>
<evidence type="ECO:0000313" key="3">
    <source>
        <dbReference type="Proteomes" id="UP000001059"/>
    </source>
</evidence>
<feature type="domain" description="Methyltransferase" evidence="1">
    <location>
        <begin position="36"/>
        <end position="139"/>
    </location>
</feature>
<dbReference type="RefSeq" id="WP_013036621.1">
    <property type="nucleotide sequence ID" value="NC_014002.1"/>
</dbReference>
<dbReference type="InterPro" id="IPR029063">
    <property type="entry name" value="SAM-dependent_MTases_sf"/>
</dbReference>